<dbReference type="Proteomes" id="UP000327044">
    <property type="component" value="Unassembled WGS sequence"/>
</dbReference>
<evidence type="ECO:0000313" key="2">
    <source>
        <dbReference type="EMBL" id="JAV87330.1"/>
    </source>
</evidence>
<proteinExistence type="predicted"/>
<sequence length="138" mass="16115">MNAIIPIICVIYANVFSIDAYLVPGAFGGECYEIIFPVLKNHNLFNYHKLQKMIVDVNNNAQKLWSEVEDDLIDTFDDDVAYWNRMITGTAALHFSARQKRIAYRFVCRTLFYSAIIYITRQFILSLYTKKEIPTHLH</sequence>
<gene>
    <name evidence="3" type="ORF">PPYR_07860</name>
</gene>
<dbReference type="AlphaFoldDB" id="A0A1Y1MS60"/>
<protein>
    <submittedName>
        <fullName evidence="2">Uncharacterized protein</fullName>
    </submittedName>
</protein>
<keyword evidence="1" id="KW-0812">Transmembrane</keyword>
<dbReference type="EMBL" id="GEZM01025876">
    <property type="protein sequence ID" value="JAV87330.1"/>
    <property type="molecule type" value="Transcribed_RNA"/>
</dbReference>
<feature type="transmembrane region" description="Helical" evidence="1">
    <location>
        <begin position="106"/>
        <end position="128"/>
    </location>
</feature>
<evidence type="ECO:0000256" key="1">
    <source>
        <dbReference type="SAM" id="Phobius"/>
    </source>
</evidence>
<keyword evidence="1" id="KW-0472">Membrane</keyword>
<reference evidence="3 4" key="2">
    <citation type="journal article" date="2018" name="Elife">
        <title>Firefly genomes illuminate parallel origins of bioluminescence in beetles.</title>
        <authorList>
            <person name="Fallon T.R."/>
            <person name="Lower S.E."/>
            <person name="Chang C.H."/>
            <person name="Bessho-Uehara M."/>
            <person name="Martin G.J."/>
            <person name="Bewick A.J."/>
            <person name="Behringer M."/>
            <person name="Debat H.J."/>
            <person name="Wong I."/>
            <person name="Day J.C."/>
            <person name="Suvorov A."/>
            <person name="Silva C.J."/>
            <person name="Stanger-Hall K.F."/>
            <person name="Hall D.W."/>
            <person name="Schmitz R.J."/>
            <person name="Nelson D.R."/>
            <person name="Lewis S.M."/>
            <person name="Shigenobu S."/>
            <person name="Bybee S.M."/>
            <person name="Larracuente A.M."/>
            <person name="Oba Y."/>
            <person name="Weng J.K."/>
        </authorList>
    </citation>
    <scope>NUCLEOTIDE SEQUENCE [LARGE SCALE GENOMIC DNA]</scope>
    <source>
        <strain evidence="3">1611_PpyrPB1</strain>
        <tissue evidence="3">Whole body</tissue>
    </source>
</reference>
<keyword evidence="1" id="KW-1133">Transmembrane helix</keyword>
<evidence type="ECO:0000313" key="3">
    <source>
        <dbReference type="EMBL" id="KAB0799980.1"/>
    </source>
</evidence>
<name>A0A1Y1MS60_PHOPY</name>
<keyword evidence="4" id="KW-1185">Reference proteome</keyword>
<organism evidence="2">
    <name type="scientific">Photinus pyralis</name>
    <name type="common">Common eastern firefly</name>
    <name type="synonym">Lampyris pyralis</name>
    <dbReference type="NCBI Taxonomy" id="7054"/>
    <lineage>
        <taxon>Eukaryota</taxon>
        <taxon>Metazoa</taxon>
        <taxon>Ecdysozoa</taxon>
        <taxon>Arthropoda</taxon>
        <taxon>Hexapoda</taxon>
        <taxon>Insecta</taxon>
        <taxon>Pterygota</taxon>
        <taxon>Neoptera</taxon>
        <taxon>Endopterygota</taxon>
        <taxon>Coleoptera</taxon>
        <taxon>Polyphaga</taxon>
        <taxon>Elateriformia</taxon>
        <taxon>Elateroidea</taxon>
        <taxon>Lampyridae</taxon>
        <taxon>Lampyrinae</taxon>
        <taxon>Photinus</taxon>
    </lineage>
</organism>
<reference evidence="2" key="1">
    <citation type="journal article" date="2016" name="Sci. Rep.">
        <title>Molecular characterization of firefly nuptial gifts: a multi-omics approach sheds light on postcopulatory sexual selection.</title>
        <authorList>
            <person name="Al-Wathiqui N."/>
            <person name="Fallon T.R."/>
            <person name="South A."/>
            <person name="Weng J.K."/>
            <person name="Lewis S.M."/>
        </authorList>
    </citation>
    <scope>NUCLEOTIDE SEQUENCE</scope>
</reference>
<accession>A0A1Y1MS60</accession>
<reference evidence="3" key="3">
    <citation type="submission" date="2019-08" db="EMBL/GenBank/DDBJ databases">
        <authorList>
            <consortium name="Photinus pyralis genome working group"/>
            <person name="Fallon T.R."/>
            <person name="Sander Lower S.E."/>
            <person name="Weng J.-K."/>
        </authorList>
    </citation>
    <scope>NUCLEOTIDE SEQUENCE</scope>
    <source>
        <strain evidence="3">1611_PpyrPB1</strain>
        <tissue evidence="3">Whole body</tissue>
    </source>
</reference>
<dbReference type="EMBL" id="VVIM01000005">
    <property type="protein sequence ID" value="KAB0799980.1"/>
    <property type="molecule type" value="Genomic_DNA"/>
</dbReference>
<evidence type="ECO:0000313" key="4">
    <source>
        <dbReference type="Proteomes" id="UP000327044"/>
    </source>
</evidence>
<dbReference type="InParanoid" id="A0A1Y1MS60"/>